<evidence type="ECO:0000313" key="2">
    <source>
        <dbReference type="EMBL" id="QHT02307.1"/>
    </source>
</evidence>
<protein>
    <submittedName>
        <fullName evidence="2">Uncharacterized protein</fullName>
    </submittedName>
</protein>
<dbReference type="EMBL" id="MN739392">
    <property type="protein sequence ID" value="QHT02307.1"/>
    <property type="molecule type" value="Genomic_DNA"/>
</dbReference>
<reference evidence="2" key="1">
    <citation type="journal article" date="2020" name="Nature">
        <title>Giant virus diversity and host interactions through global metagenomics.</title>
        <authorList>
            <person name="Schulz F."/>
            <person name="Roux S."/>
            <person name="Paez-Espino D."/>
            <person name="Jungbluth S."/>
            <person name="Walsh D.A."/>
            <person name="Denef V.J."/>
            <person name="McMahon K.D."/>
            <person name="Konstantinidis K.T."/>
            <person name="Eloe-Fadrosh E.A."/>
            <person name="Kyrpides N.C."/>
            <person name="Woyke T."/>
        </authorList>
    </citation>
    <scope>NUCLEOTIDE SEQUENCE</scope>
    <source>
        <strain evidence="2">GVMAG-M-3300020565-3</strain>
    </source>
</reference>
<organism evidence="2">
    <name type="scientific">viral metagenome</name>
    <dbReference type="NCBI Taxonomy" id="1070528"/>
    <lineage>
        <taxon>unclassified sequences</taxon>
        <taxon>metagenomes</taxon>
        <taxon>organismal metagenomes</taxon>
    </lineage>
</organism>
<feature type="transmembrane region" description="Helical" evidence="1">
    <location>
        <begin position="83"/>
        <end position="101"/>
    </location>
</feature>
<proteinExistence type="predicted"/>
<name>A0A6C0CDC1_9ZZZZ</name>
<evidence type="ECO:0000256" key="1">
    <source>
        <dbReference type="SAM" id="Phobius"/>
    </source>
</evidence>
<keyword evidence="1" id="KW-0812">Transmembrane</keyword>
<feature type="transmembrane region" description="Helical" evidence="1">
    <location>
        <begin position="42"/>
        <end position="62"/>
    </location>
</feature>
<sequence length="102" mass="11631">MTSYNNNLIKNTPDFLYIPADRNQLSEQPKGFLDIYICKFKIAVYVALLFALLSLPIAYKILDMMAKLISNNIELIDYECEEALPLGRLIMSIIVGIIVFIL</sequence>
<dbReference type="AlphaFoldDB" id="A0A6C0CDC1"/>
<keyword evidence="1" id="KW-1133">Transmembrane helix</keyword>
<keyword evidence="1" id="KW-0472">Membrane</keyword>
<accession>A0A6C0CDC1</accession>